<dbReference type="Gene3D" id="3.40.50.620">
    <property type="entry name" value="HUPs"/>
    <property type="match status" value="2"/>
</dbReference>
<dbReference type="HOGENOM" id="CLU_014658_3_0_9"/>
<keyword evidence="13" id="KW-0436">Ligase</keyword>
<sequence length="628" mass="72688">MKMRRMSMCGFIGCVHDRIAEITGEEKDVFREMNKMITHRGPDDEGYYTDEHIQFGFRRLSIIDVENGHQPLTYENERYWIIFNGEIYNYVELREGLVKEGMHFETESDTEVIIAMYAKHKEETAKHLRGMFGFVIWDKETNQVYGARDHFGIKPFFYAEEDGKLYVGSEKKSILHALKNQTLDEVSLQNYMTFQFVPEPDTLTTSVKKLLPGHYFTKKIGEPMQITKYWQTSFAPVNTAEQTLIKEIRDVLYDSVNVHMRSDVPVGSFLSGGIDSSIIASIAKEYHPAIKTFSVGFERDGFSEIDVAKETADKLGVENISYVISPQEYMDELPKIVWHMDDPLADPAAIPLYFLSREARKQVKVALSGEGADELFGGYNIYNEPNSLAGFNKMPKALKTMLNRVSRIMPEGMKGKSFLERGTTPMEERYIGNAKMFTEKEKRILLPKYQEGHDYTNITDPFYAATEGYNPVERMQYIDIHTWLRGDILLKADRMTMANSLEVRVPFLDKEVFDVAAKIPASLKTTQGTTKYILRKAAETFVPEHVLNRRKLGFPVPIRHWLKDEMNSWVKTIIRESATDHLINKEYVLQLLDDHCAGKFDYSRKIWTVVIFMIWYSIYVEDKYDFGK</sequence>
<dbReference type="CDD" id="cd00712">
    <property type="entry name" value="AsnB"/>
    <property type="match status" value="1"/>
</dbReference>
<dbReference type="eggNOG" id="COG0367">
    <property type="taxonomic scope" value="Bacteria"/>
</dbReference>
<evidence type="ECO:0000256" key="2">
    <source>
        <dbReference type="ARBA" id="ARBA00005752"/>
    </source>
</evidence>
<dbReference type="CDD" id="cd01991">
    <property type="entry name" value="Asn_synthase_B_C"/>
    <property type="match status" value="1"/>
</dbReference>
<dbReference type="AlphaFoldDB" id="D7V085"/>
<proteinExistence type="inferred from homology"/>
<evidence type="ECO:0000256" key="8">
    <source>
        <dbReference type="ARBA" id="ARBA00048741"/>
    </source>
</evidence>
<feature type="binding site" evidence="10">
    <location>
        <position position="109"/>
    </location>
    <ligand>
        <name>L-glutamine</name>
        <dbReference type="ChEBI" id="CHEBI:58359"/>
    </ligand>
</feature>
<evidence type="ECO:0000256" key="7">
    <source>
        <dbReference type="ARBA" id="ARBA00022962"/>
    </source>
</evidence>
<dbReference type="SUPFAM" id="SSF52402">
    <property type="entry name" value="Adenine nucleotide alpha hydrolases-like"/>
    <property type="match status" value="1"/>
</dbReference>
<evidence type="ECO:0000256" key="9">
    <source>
        <dbReference type="PIRSR" id="PIRSR001589-1"/>
    </source>
</evidence>
<organism evidence="13 14">
    <name type="scientific">Listeria grayi DSM 20601</name>
    <dbReference type="NCBI Taxonomy" id="525367"/>
    <lineage>
        <taxon>Bacteria</taxon>
        <taxon>Bacillati</taxon>
        <taxon>Bacillota</taxon>
        <taxon>Bacilli</taxon>
        <taxon>Bacillales</taxon>
        <taxon>Listeriaceae</taxon>
        <taxon>Listeria</taxon>
    </lineage>
</organism>
<dbReference type="GO" id="GO:0005524">
    <property type="term" value="F:ATP binding"/>
    <property type="evidence" value="ECO:0007669"/>
    <property type="project" value="UniProtKB-KW"/>
</dbReference>
<protein>
    <recommendedName>
        <fullName evidence="3">asparagine synthase (glutamine-hydrolyzing)</fullName>
        <ecNumber evidence="3">6.3.5.4</ecNumber>
    </recommendedName>
</protein>
<dbReference type="InterPro" id="IPR029055">
    <property type="entry name" value="Ntn_hydrolases_N"/>
</dbReference>
<dbReference type="GO" id="GO:0005829">
    <property type="term" value="C:cytosol"/>
    <property type="evidence" value="ECO:0007669"/>
    <property type="project" value="TreeGrafter"/>
</dbReference>
<dbReference type="InterPro" id="IPR001962">
    <property type="entry name" value="Asn_synthase"/>
</dbReference>
<dbReference type="Pfam" id="PF13537">
    <property type="entry name" value="GATase_7"/>
    <property type="match status" value="1"/>
</dbReference>
<evidence type="ECO:0000256" key="4">
    <source>
        <dbReference type="ARBA" id="ARBA00022741"/>
    </source>
</evidence>
<dbReference type="Proteomes" id="UP000010119">
    <property type="component" value="Unassembled WGS sequence"/>
</dbReference>
<comment type="similarity">
    <text evidence="2">Belongs to the asparagine synthetase family.</text>
</comment>
<dbReference type="EMBL" id="ACCR02000005">
    <property type="protein sequence ID" value="EFI83838.1"/>
    <property type="molecule type" value="Genomic_DNA"/>
</dbReference>
<dbReference type="Gene3D" id="3.60.20.10">
    <property type="entry name" value="Glutamine Phosphoribosylpyrophosphate, subunit 1, domain 1"/>
    <property type="match status" value="1"/>
</dbReference>
<evidence type="ECO:0000256" key="11">
    <source>
        <dbReference type="PIRSR" id="PIRSR001589-3"/>
    </source>
</evidence>
<gene>
    <name evidence="13" type="primary">asnB</name>
    <name evidence="13" type="ORF">HMPREF0556_12523</name>
</gene>
<dbReference type="InterPro" id="IPR006426">
    <property type="entry name" value="Asn_synth_AEB"/>
</dbReference>
<evidence type="ECO:0000256" key="3">
    <source>
        <dbReference type="ARBA" id="ARBA00012737"/>
    </source>
</evidence>
<comment type="caution">
    <text evidence="13">The sequence shown here is derived from an EMBL/GenBank/DDBJ whole genome shotgun (WGS) entry which is preliminary data.</text>
</comment>
<name>D7V085_LISGR</name>
<dbReference type="PANTHER" id="PTHR43284">
    <property type="entry name" value="ASPARAGINE SYNTHETASE (GLUTAMINE-HYDROLYZING)"/>
    <property type="match status" value="1"/>
</dbReference>
<dbReference type="NCBIfam" id="TIGR01536">
    <property type="entry name" value="asn_synth_AEB"/>
    <property type="match status" value="1"/>
</dbReference>
<dbReference type="SUPFAM" id="SSF56235">
    <property type="entry name" value="N-terminal nucleophile aminohydrolases (Ntn hydrolases)"/>
    <property type="match status" value="1"/>
</dbReference>
<dbReference type="PIRSF" id="PIRSF001589">
    <property type="entry name" value="Asn_synthetase_glu-h"/>
    <property type="match status" value="1"/>
</dbReference>
<keyword evidence="5 10" id="KW-0067">ATP-binding</keyword>
<keyword evidence="4 10" id="KW-0547">Nucleotide-binding</keyword>
<accession>D7V085</accession>
<reference evidence="13" key="1">
    <citation type="submission" date="2010-06" db="EMBL/GenBank/DDBJ databases">
        <authorList>
            <person name="Muzny D."/>
            <person name="Qin X."/>
            <person name="Buhay C."/>
            <person name="Dugan-Rocha S."/>
            <person name="Ding Y."/>
            <person name="Chen G."/>
            <person name="Hawes A."/>
            <person name="Holder M."/>
            <person name="Jhangiani S."/>
            <person name="Johnson A."/>
            <person name="Khan Z."/>
            <person name="Li Z."/>
            <person name="Liu W."/>
            <person name="Liu X."/>
            <person name="Perez L."/>
            <person name="Shen H."/>
            <person name="Wang Q."/>
            <person name="Watt J."/>
            <person name="Xi L."/>
            <person name="Xin Y."/>
            <person name="Zhou J."/>
            <person name="Deng J."/>
            <person name="Jiang H."/>
            <person name="Liu Y."/>
            <person name="Qu J."/>
            <person name="Song X.-Z."/>
            <person name="Zhang L."/>
            <person name="Villasana D."/>
            <person name="Johnson A."/>
            <person name="Liu J."/>
            <person name="Liyanage D."/>
            <person name="Lorensuhewa L."/>
            <person name="Robinson T."/>
            <person name="Song A."/>
            <person name="Song B.-B."/>
            <person name="Dinh H."/>
            <person name="Thornton R."/>
            <person name="Coyle M."/>
            <person name="Francisco L."/>
            <person name="Jackson L."/>
            <person name="Javaid M."/>
            <person name="Korchina V."/>
            <person name="Kovar C."/>
            <person name="Mata R."/>
            <person name="Mathew T."/>
            <person name="Ngo R."/>
            <person name="Nguyen L."/>
            <person name="Nguyen N."/>
            <person name="Okwuonu G."/>
            <person name="Ongeri F."/>
            <person name="Pham C."/>
            <person name="Simmons D."/>
            <person name="Wilczek-Boney K."/>
            <person name="Hale W."/>
            <person name="Jakkamsetti A."/>
            <person name="Pham P."/>
            <person name="Ruth R."/>
            <person name="San Lucas F."/>
            <person name="Warren J."/>
            <person name="Zhang J."/>
            <person name="Zhao Z."/>
            <person name="Zhou C."/>
            <person name="Zhu D."/>
            <person name="Lee S."/>
            <person name="Bess C."/>
            <person name="Blankenburg K."/>
            <person name="Forbes L."/>
            <person name="Fu Q."/>
            <person name="Gubbala S."/>
            <person name="Hirani K."/>
            <person name="Jayaseelan J.C."/>
            <person name="Lara F."/>
            <person name="Munidasa M."/>
            <person name="Palculict T."/>
            <person name="Patil S."/>
            <person name="Pu L.-L."/>
            <person name="Saada N."/>
            <person name="Tang L."/>
            <person name="Weissenberger G."/>
            <person name="Zhu Y."/>
            <person name="Hemphill L."/>
            <person name="Shang Y."/>
            <person name="Youmans B."/>
            <person name="Ayvaz T."/>
            <person name="Ross M."/>
            <person name="Santibanez J."/>
            <person name="Aqrawi P."/>
            <person name="Gross S."/>
            <person name="Joshi V."/>
            <person name="Fowler G."/>
            <person name="Nazareth L."/>
            <person name="Reid J."/>
            <person name="Worley K."/>
            <person name="Petrosino J."/>
            <person name="Highlander S."/>
            <person name="Gibbs R."/>
        </authorList>
    </citation>
    <scope>NUCLEOTIDE SEQUENCE [LARGE SCALE GENOMIC DNA]</scope>
    <source>
        <strain evidence="13">DSM 20601</strain>
    </source>
</reference>
<comment type="pathway">
    <text evidence="1">Amino-acid biosynthesis; L-asparagine biosynthesis; L-asparagine from L-aspartate (L-Gln route): step 1/1.</text>
</comment>
<dbReference type="GO" id="GO:0004066">
    <property type="term" value="F:asparagine synthase (glutamine-hydrolyzing) activity"/>
    <property type="evidence" value="ECO:0007669"/>
    <property type="project" value="UniProtKB-EC"/>
</dbReference>
<dbReference type="EC" id="6.3.5.4" evidence="3"/>
<feature type="site" description="Important for beta-aspartyl-AMP intermediate formation" evidence="11">
    <location>
        <position position="370"/>
    </location>
</feature>
<feature type="binding site" evidence="10">
    <location>
        <position position="295"/>
    </location>
    <ligand>
        <name>ATP</name>
        <dbReference type="ChEBI" id="CHEBI:30616"/>
    </ligand>
</feature>
<evidence type="ECO:0000313" key="14">
    <source>
        <dbReference type="Proteomes" id="UP000010119"/>
    </source>
</evidence>
<dbReference type="GO" id="GO:0006529">
    <property type="term" value="P:asparagine biosynthetic process"/>
    <property type="evidence" value="ECO:0007669"/>
    <property type="project" value="UniProtKB-KW"/>
</dbReference>
<keyword evidence="7 9" id="KW-0315">Glutamine amidotransferase</keyword>
<evidence type="ECO:0000256" key="10">
    <source>
        <dbReference type="PIRSR" id="PIRSR001589-2"/>
    </source>
</evidence>
<feature type="binding site" evidence="10">
    <location>
        <begin position="368"/>
        <end position="369"/>
    </location>
    <ligand>
        <name>ATP</name>
        <dbReference type="ChEBI" id="CHEBI:30616"/>
    </ligand>
</feature>
<dbReference type="InterPro" id="IPR017932">
    <property type="entry name" value="GATase_2_dom"/>
</dbReference>
<evidence type="ECO:0000256" key="1">
    <source>
        <dbReference type="ARBA" id="ARBA00005187"/>
    </source>
</evidence>
<keyword evidence="9" id="KW-0028">Amino-acid biosynthesis</keyword>
<dbReference type="InterPro" id="IPR014729">
    <property type="entry name" value="Rossmann-like_a/b/a_fold"/>
</dbReference>
<feature type="domain" description="Glutamine amidotransferase type-2" evidence="12">
    <location>
        <begin position="9"/>
        <end position="221"/>
    </location>
</feature>
<feature type="active site" description="For GATase activity" evidence="9">
    <location>
        <position position="9"/>
    </location>
</feature>
<dbReference type="STRING" id="525367.HMPREF0556_12523"/>
<evidence type="ECO:0000259" key="12">
    <source>
        <dbReference type="PROSITE" id="PS51278"/>
    </source>
</evidence>
<keyword evidence="6 9" id="KW-0061">Asparagine biosynthesis</keyword>
<evidence type="ECO:0000256" key="6">
    <source>
        <dbReference type="ARBA" id="ARBA00022888"/>
    </source>
</evidence>
<dbReference type="PANTHER" id="PTHR43284:SF1">
    <property type="entry name" value="ASPARAGINE SYNTHETASE"/>
    <property type="match status" value="1"/>
</dbReference>
<dbReference type="InterPro" id="IPR051786">
    <property type="entry name" value="ASN_synthetase/amidase"/>
</dbReference>
<dbReference type="Pfam" id="PF00733">
    <property type="entry name" value="Asn_synthase"/>
    <property type="match status" value="1"/>
</dbReference>
<dbReference type="PROSITE" id="PS51278">
    <property type="entry name" value="GATASE_TYPE_2"/>
    <property type="match status" value="1"/>
</dbReference>
<comment type="catalytic activity">
    <reaction evidence="8">
        <text>L-aspartate + L-glutamine + ATP + H2O = L-asparagine + L-glutamate + AMP + diphosphate + H(+)</text>
        <dbReference type="Rhea" id="RHEA:12228"/>
        <dbReference type="ChEBI" id="CHEBI:15377"/>
        <dbReference type="ChEBI" id="CHEBI:15378"/>
        <dbReference type="ChEBI" id="CHEBI:29985"/>
        <dbReference type="ChEBI" id="CHEBI:29991"/>
        <dbReference type="ChEBI" id="CHEBI:30616"/>
        <dbReference type="ChEBI" id="CHEBI:33019"/>
        <dbReference type="ChEBI" id="CHEBI:58048"/>
        <dbReference type="ChEBI" id="CHEBI:58359"/>
        <dbReference type="ChEBI" id="CHEBI:456215"/>
        <dbReference type="EC" id="6.3.5.4"/>
    </reaction>
</comment>
<keyword evidence="14" id="KW-1185">Reference proteome</keyword>
<evidence type="ECO:0000256" key="5">
    <source>
        <dbReference type="ARBA" id="ARBA00022840"/>
    </source>
</evidence>
<evidence type="ECO:0000313" key="13">
    <source>
        <dbReference type="EMBL" id="EFI83838.1"/>
    </source>
</evidence>
<dbReference type="InterPro" id="IPR033738">
    <property type="entry name" value="AsnB_N"/>
</dbReference>